<comment type="subcellular location">
    <subcellularLocation>
        <location evidence="1">Cell membrane</location>
        <topology evidence="1">Multi-pass membrane protein</topology>
    </subcellularLocation>
</comment>
<feature type="transmembrane region" description="Helical" evidence="7">
    <location>
        <begin position="329"/>
        <end position="350"/>
    </location>
</feature>
<evidence type="ECO:0000313" key="13">
    <source>
        <dbReference type="Proteomes" id="UP000054735"/>
    </source>
</evidence>
<name>A0A378IB94_9GAMM</name>
<dbReference type="SUPFAM" id="SSF48317">
    <property type="entry name" value="Acid phosphatase/Vanadium-dependent haloperoxidase"/>
    <property type="match status" value="1"/>
</dbReference>
<evidence type="ECO:0000313" key="11">
    <source>
        <dbReference type="EMBL" id="KTC75228.1"/>
    </source>
</evidence>
<proteinExistence type="inferred from homology"/>
<keyword evidence="13" id="KW-1185">Reference proteome</keyword>
<dbReference type="OrthoDB" id="9780918at2"/>
<dbReference type="Proteomes" id="UP000255066">
    <property type="component" value="Unassembled WGS sequence"/>
</dbReference>
<dbReference type="InterPro" id="IPR032818">
    <property type="entry name" value="DedA-like"/>
</dbReference>
<dbReference type="EMBL" id="LNXT01000006">
    <property type="protein sequence ID" value="KTC75228.1"/>
    <property type="molecule type" value="Genomic_DNA"/>
</dbReference>
<evidence type="ECO:0000259" key="9">
    <source>
        <dbReference type="Pfam" id="PF09335"/>
    </source>
</evidence>
<evidence type="ECO:0000313" key="14">
    <source>
        <dbReference type="Proteomes" id="UP000255066"/>
    </source>
</evidence>
<feature type="transmembrane region" description="Helical" evidence="7">
    <location>
        <begin position="183"/>
        <end position="205"/>
    </location>
</feature>
<feature type="transmembrane region" description="Helical" evidence="7">
    <location>
        <begin position="454"/>
        <end position="473"/>
    </location>
</feature>
<keyword evidence="3" id="KW-1003">Cell membrane</keyword>
<feature type="domain" description="VTT" evidence="9">
    <location>
        <begin position="42"/>
        <end position="165"/>
    </location>
</feature>
<organism evidence="12 14">
    <name type="scientific">Legionella birminghamensis</name>
    <dbReference type="NCBI Taxonomy" id="28083"/>
    <lineage>
        <taxon>Bacteria</taxon>
        <taxon>Pseudomonadati</taxon>
        <taxon>Pseudomonadota</taxon>
        <taxon>Gammaproteobacteria</taxon>
        <taxon>Legionellales</taxon>
        <taxon>Legionellaceae</taxon>
        <taxon>Legionella</taxon>
    </lineage>
</organism>
<evidence type="ECO:0000256" key="3">
    <source>
        <dbReference type="ARBA" id="ARBA00022475"/>
    </source>
</evidence>
<dbReference type="RefSeq" id="WP_058522709.1">
    <property type="nucleotide sequence ID" value="NZ_CAAAHV010000022.1"/>
</dbReference>
<evidence type="ECO:0000256" key="2">
    <source>
        <dbReference type="ARBA" id="ARBA00010792"/>
    </source>
</evidence>
<evidence type="ECO:0000256" key="1">
    <source>
        <dbReference type="ARBA" id="ARBA00004651"/>
    </source>
</evidence>
<sequence length="693" mass="79131">MQLFSTYIEPLISWLQFNPHWALFITFLISFSESLAIVGSIIPGSITMTAIGILAGSGVMRVDLTLIAATLGAIAGDSMSYLIGYTFRDRIISIWPFKRYPNLLTYGKDYFKRHGGKSVLVGRFVGPLRSIIPVIAGMMGMSQWRFFIANFFSAIGWSLLYVLPGVLIGAASSELSPESAARLFVVVLLLLGLIWLSSIVLKWIIVRINRLLRTSLHDFWAWSSRHPHLASVISKLTPANESNHYQTAGLCLIFLVCLMCLLIISFMVYEQRGLFLLNQPVHLFLQSLRGISFDSFFIILVSVISPINLFAVCLGVFCIYAWQQNWRQAAYWINLHLSCALLMLFLHWLIPNARPEGLLNIQSGNSYPSIGLSFATAQYTMLMYFSNDLNKNRITRTFNSLAISVLILAGFGTIYLGDHWLTDILSAYMAGLGLSTIHWLLYRRKTSLIISPLWLRYFLLVIILTGTVVRTILSYDQEIKNHQPYYAQYVFTDTRWWNQATPLLPAFRTNRIGKPIALFNIQYAGSISHLEEELIRKGWRKQNDSLFYALLKRFSKNYSSDMPLMAPLYLNRKPVLVMTFKPGRRKPMLILRMWRSNFHLKFMKQPIWIGTLESHQPPKFSSKEKTYTINVLHFPLYYMSKALHAFPQKQLSLRIPNYHQGVAASKEAVILIIKDLPQRIPEGSSQSIGESSE</sequence>
<dbReference type="EMBL" id="UGNW01000001">
    <property type="protein sequence ID" value="STX31821.1"/>
    <property type="molecule type" value="Genomic_DNA"/>
</dbReference>
<protein>
    <submittedName>
        <fullName evidence="12">DedA/PAP2 domain protein</fullName>
    </submittedName>
    <submittedName>
        <fullName evidence="11">Secretion system protein Y</fullName>
    </submittedName>
</protein>
<dbReference type="CDD" id="cd03392">
    <property type="entry name" value="PAP2_like_2"/>
    <property type="match status" value="1"/>
</dbReference>
<feature type="domain" description="LssY-like C-terminal" evidence="10">
    <location>
        <begin position="504"/>
        <end position="628"/>
    </location>
</feature>
<dbReference type="Gene3D" id="1.20.144.10">
    <property type="entry name" value="Phosphatidic acid phosphatase type 2/haloperoxidase"/>
    <property type="match status" value="1"/>
</dbReference>
<dbReference type="Pfam" id="PF09335">
    <property type="entry name" value="VTT_dom"/>
    <property type="match status" value="1"/>
</dbReference>
<feature type="transmembrane region" description="Helical" evidence="7">
    <location>
        <begin position="423"/>
        <end position="442"/>
    </location>
</feature>
<gene>
    <name evidence="12" type="primary">yabI</name>
    <name evidence="11" type="synonym">lssY</name>
    <name evidence="11" type="ORF">Lbir_0602</name>
    <name evidence="12" type="ORF">NCTC12437_01595</name>
</gene>
<evidence type="ECO:0000259" key="10">
    <source>
        <dbReference type="Pfam" id="PF14067"/>
    </source>
</evidence>
<evidence type="ECO:0000256" key="5">
    <source>
        <dbReference type="ARBA" id="ARBA00022989"/>
    </source>
</evidence>
<evidence type="ECO:0000256" key="6">
    <source>
        <dbReference type="ARBA" id="ARBA00023136"/>
    </source>
</evidence>
<feature type="domain" description="Phosphatidic acid phosphatase type 2/haloperoxidase" evidence="8">
    <location>
        <begin position="361"/>
        <end position="445"/>
    </location>
</feature>
<dbReference type="Pfam" id="PF01569">
    <property type="entry name" value="PAP2"/>
    <property type="match status" value="1"/>
</dbReference>
<feature type="transmembrane region" description="Helical" evidence="7">
    <location>
        <begin position="398"/>
        <end position="417"/>
    </location>
</feature>
<feature type="transmembrane region" description="Helical" evidence="7">
    <location>
        <begin position="66"/>
        <end position="87"/>
    </location>
</feature>
<feature type="transmembrane region" description="Helical" evidence="7">
    <location>
        <begin position="370"/>
        <end position="386"/>
    </location>
</feature>
<evidence type="ECO:0000256" key="7">
    <source>
        <dbReference type="SAM" id="Phobius"/>
    </source>
</evidence>
<dbReference type="InterPro" id="IPR032816">
    <property type="entry name" value="VTT_dom"/>
</dbReference>
<feature type="transmembrane region" description="Helical" evidence="7">
    <location>
        <begin position="21"/>
        <end position="46"/>
    </location>
</feature>
<dbReference type="GO" id="GO:0005886">
    <property type="term" value="C:plasma membrane"/>
    <property type="evidence" value="ECO:0007669"/>
    <property type="project" value="UniProtKB-SubCell"/>
</dbReference>
<dbReference type="InterPro" id="IPR025902">
    <property type="entry name" value="LssY-like-C_dom"/>
</dbReference>
<dbReference type="AlphaFoldDB" id="A0A378IB94"/>
<comment type="similarity">
    <text evidence="2">Belongs to the DedA family.</text>
</comment>
<accession>A0A378IB94</accession>
<feature type="transmembrane region" description="Helical" evidence="7">
    <location>
        <begin position="250"/>
        <end position="269"/>
    </location>
</feature>
<dbReference type="PANTHER" id="PTHR30353:SF15">
    <property type="entry name" value="INNER MEMBRANE PROTEIN YABI"/>
    <property type="match status" value="1"/>
</dbReference>
<dbReference type="Pfam" id="PF14067">
    <property type="entry name" value="LssY_C"/>
    <property type="match status" value="1"/>
</dbReference>
<dbReference type="STRING" id="28083.Lbir_0602"/>
<dbReference type="InterPro" id="IPR036938">
    <property type="entry name" value="PAP2/HPO_sf"/>
</dbReference>
<dbReference type="Proteomes" id="UP000054735">
    <property type="component" value="Unassembled WGS sequence"/>
</dbReference>
<feature type="transmembrane region" description="Helical" evidence="7">
    <location>
        <begin position="147"/>
        <end position="171"/>
    </location>
</feature>
<keyword evidence="5 7" id="KW-1133">Transmembrane helix</keyword>
<keyword evidence="4 7" id="KW-0812">Transmembrane</keyword>
<feature type="transmembrane region" description="Helical" evidence="7">
    <location>
        <begin position="296"/>
        <end position="322"/>
    </location>
</feature>
<reference evidence="12 14" key="2">
    <citation type="submission" date="2018-06" db="EMBL/GenBank/DDBJ databases">
        <authorList>
            <consortium name="Pathogen Informatics"/>
            <person name="Doyle S."/>
        </authorList>
    </citation>
    <scope>NUCLEOTIDE SEQUENCE [LARGE SCALE GENOMIC DNA]</scope>
    <source>
        <strain evidence="12 14">NCTC12437</strain>
    </source>
</reference>
<reference evidence="11 13" key="1">
    <citation type="submission" date="2015-11" db="EMBL/GenBank/DDBJ databases">
        <title>Genomic analysis of 38 Legionella species identifies large and diverse effector repertoires.</title>
        <authorList>
            <person name="Burstein D."/>
            <person name="Amaro F."/>
            <person name="Zusman T."/>
            <person name="Lifshitz Z."/>
            <person name="Cohen O."/>
            <person name="Gilbert J.A."/>
            <person name="Pupko T."/>
            <person name="Shuman H.A."/>
            <person name="Segal G."/>
        </authorList>
    </citation>
    <scope>NUCLEOTIDE SEQUENCE [LARGE SCALE GENOMIC DNA]</scope>
    <source>
        <strain evidence="11 13">CDC#1407-AL-14</strain>
    </source>
</reference>
<dbReference type="PANTHER" id="PTHR30353">
    <property type="entry name" value="INNER MEMBRANE PROTEIN DEDA-RELATED"/>
    <property type="match status" value="1"/>
</dbReference>
<keyword evidence="6 7" id="KW-0472">Membrane</keyword>
<evidence type="ECO:0000259" key="8">
    <source>
        <dbReference type="Pfam" id="PF01569"/>
    </source>
</evidence>
<dbReference type="InterPro" id="IPR000326">
    <property type="entry name" value="PAP2/HPO"/>
</dbReference>
<evidence type="ECO:0000256" key="4">
    <source>
        <dbReference type="ARBA" id="ARBA00022692"/>
    </source>
</evidence>
<evidence type="ECO:0000313" key="12">
    <source>
        <dbReference type="EMBL" id="STX31821.1"/>
    </source>
</evidence>